<gene>
    <name evidence="1" type="ORF">OED52_00595</name>
</gene>
<proteinExistence type="predicted"/>
<reference evidence="1" key="1">
    <citation type="submission" date="2022-10" db="EMBL/GenBank/DDBJ databases">
        <title>Rhodococcus ferula Z13 complete genome.</title>
        <authorList>
            <person name="Long X."/>
            <person name="Zang M."/>
        </authorList>
    </citation>
    <scope>NUCLEOTIDE SEQUENCE</scope>
    <source>
        <strain evidence="1">Z13</strain>
    </source>
</reference>
<evidence type="ECO:0000313" key="1">
    <source>
        <dbReference type="EMBL" id="UYP19131.1"/>
    </source>
</evidence>
<sequence>MRKILSAAAGVTLAVGLLTGCSSSGSDEPAVVIEVSNMSYSPASVTIEKGQTVQWHFDDSGLPHDVAGEGELEGKLKSELLTEGTYEYTFDEAGTFTYHCTPHPAMVGTIIVQ</sequence>
<accession>A0ACD4DGH6</accession>
<protein>
    <submittedName>
        <fullName evidence="1">Plastocyanin/azurin family copper-binding protein</fullName>
    </submittedName>
</protein>
<name>A0ACD4DGH6_9NOCA</name>
<keyword evidence="2" id="KW-1185">Reference proteome</keyword>
<organism evidence="1 2">
    <name type="scientific">Rhodococcus sacchari</name>
    <dbReference type="NCBI Taxonomy" id="2962047"/>
    <lineage>
        <taxon>Bacteria</taxon>
        <taxon>Bacillati</taxon>
        <taxon>Actinomycetota</taxon>
        <taxon>Actinomycetes</taxon>
        <taxon>Mycobacteriales</taxon>
        <taxon>Nocardiaceae</taxon>
        <taxon>Rhodococcus</taxon>
    </lineage>
</organism>
<dbReference type="EMBL" id="CP107551">
    <property type="protein sequence ID" value="UYP19131.1"/>
    <property type="molecule type" value="Genomic_DNA"/>
</dbReference>
<evidence type="ECO:0000313" key="2">
    <source>
        <dbReference type="Proteomes" id="UP001156484"/>
    </source>
</evidence>
<dbReference type="Proteomes" id="UP001156484">
    <property type="component" value="Chromosome"/>
</dbReference>